<dbReference type="OrthoDB" id="416253at2759"/>
<dbReference type="PROSITE" id="PS00062">
    <property type="entry name" value="ALDOKETO_REDUCTASE_2"/>
    <property type="match status" value="1"/>
</dbReference>
<dbReference type="PANTHER" id="PTHR43827">
    <property type="entry name" value="2,5-DIKETO-D-GLUCONIC ACID REDUCTASE"/>
    <property type="match status" value="1"/>
</dbReference>
<dbReference type="InterPro" id="IPR023210">
    <property type="entry name" value="NADP_OxRdtase_dom"/>
</dbReference>
<dbReference type="SUPFAM" id="SSF51430">
    <property type="entry name" value="NAD(P)-linked oxidoreductase"/>
    <property type="match status" value="1"/>
</dbReference>
<dbReference type="Pfam" id="PF00248">
    <property type="entry name" value="Aldo_ket_red"/>
    <property type="match status" value="1"/>
</dbReference>
<dbReference type="InterPro" id="IPR044494">
    <property type="entry name" value="AKR3C2/3"/>
</dbReference>
<dbReference type="STRING" id="765440.A0A0C3B480"/>
<dbReference type="FunFam" id="3.20.20.100:FF:000002">
    <property type="entry name" value="2,5-diketo-D-gluconic acid reductase A"/>
    <property type="match status" value="1"/>
</dbReference>
<dbReference type="CDD" id="cd19120">
    <property type="entry name" value="AKR_AKR3C2-3"/>
    <property type="match status" value="1"/>
</dbReference>
<keyword evidence="2" id="KW-0521">NADP</keyword>
<dbReference type="InterPro" id="IPR020471">
    <property type="entry name" value="AKR"/>
</dbReference>
<dbReference type="PRINTS" id="PR00069">
    <property type="entry name" value="ALDKETRDTASE"/>
</dbReference>
<dbReference type="PIRSF" id="PIRSF000097">
    <property type="entry name" value="AKR"/>
    <property type="match status" value="1"/>
</dbReference>
<dbReference type="InterPro" id="IPR036812">
    <property type="entry name" value="NAD(P)_OxRdtase_dom_sf"/>
</dbReference>
<keyword evidence="9" id="KW-1185">Reference proteome</keyword>
<gene>
    <name evidence="8" type="ORF">PILCRDRAFT_72319</name>
</gene>
<evidence type="ECO:0000256" key="4">
    <source>
        <dbReference type="PIRSR" id="PIRSR000097-1"/>
    </source>
</evidence>
<sequence length="279" mass="30051">MPTTVKLNDGNEMPTMAFGTGSVMKEKEDVTGFVEQALDSGFDHIDTAPIYYNENQVGAAIRESGLSREELYITTKYDFGGPIQKAVRDSLDKLGLKSVDLYLIHGPNLIEKDVEGSWKEFEKIKEDGLAKSIGVSNFNVEQLRKVIKIARIKPAVNQINFNPYNYASQKAAVEYAAKHGIVTAGYSGLTPLSRSPGGPVDPVVSTIAARLNVSAAQVLLKWVRSKGVAVVTTSSKKERLAEYLAVEELPDLTAAEIAAIDAAGAKGPPSTASPVVHFL</sequence>
<dbReference type="PANTHER" id="PTHR43827:SF3">
    <property type="entry name" value="NADP-DEPENDENT OXIDOREDUCTASE DOMAIN-CONTAINING PROTEIN"/>
    <property type="match status" value="1"/>
</dbReference>
<evidence type="ECO:0000259" key="7">
    <source>
        <dbReference type="Pfam" id="PF00248"/>
    </source>
</evidence>
<dbReference type="Proteomes" id="UP000054166">
    <property type="component" value="Unassembled WGS sequence"/>
</dbReference>
<dbReference type="Gene3D" id="3.20.20.100">
    <property type="entry name" value="NADP-dependent oxidoreductase domain"/>
    <property type="match status" value="1"/>
</dbReference>
<evidence type="ECO:0000256" key="1">
    <source>
        <dbReference type="ARBA" id="ARBA00007905"/>
    </source>
</evidence>
<dbReference type="GO" id="GO:0016652">
    <property type="term" value="F:oxidoreductase activity, acting on NAD(P)H as acceptor"/>
    <property type="evidence" value="ECO:0007669"/>
    <property type="project" value="InterPro"/>
</dbReference>
<dbReference type="EMBL" id="KN833001">
    <property type="protein sequence ID" value="KIM81033.1"/>
    <property type="molecule type" value="Genomic_DNA"/>
</dbReference>
<dbReference type="FunCoup" id="A0A0C3B480">
    <property type="interactions" value="195"/>
</dbReference>
<dbReference type="GO" id="GO:0016616">
    <property type="term" value="F:oxidoreductase activity, acting on the CH-OH group of donors, NAD or NADP as acceptor"/>
    <property type="evidence" value="ECO:0007669"/>
    <property type="project" value="UniProtKB-ARBA"/>
</dbReference>
<dbReference type="InterPro" id="IPR018170">
    <property type="entry name" value="Aldo/ket_reductase_CS"/>
</dbReference>
<evidence type="ECO:0000256" key="2">
    <source>
        <dbReference type="ARBA" id="ARBA00022857"/>
    </source>
</evidence>
<feature type="binding site" evidence="5">
    <location>
        <position position="105"/>
    </location>
    <ligand>
        <name>substrate</name>
    </ligand>
</feature>
<dbReference type="InParanoid" id="A0A0C3B480"/>
<feature type="domain" description="NADP-dependent oxidoreductase" evidence="7">
    <location>
        <begin position="15"/>
        <end position="263"/>
    </location>
</feature>
<dbReference type="AlphaFoldDB" id="A0A0C3B480"/>
<accession>A0A0C3B480</accession>
<proteinExistence type="inferred from homology"/>
<evidence type="ECO:0000256" key="6">
    <source>
        <dbReference type="PIRSR" id="PIRSR000097-3"/>
    </source>
</evidence>
<reference evidence="9" key="2">
    <citation type="submission" date="2015-01" db="EMBL/GenBank/DDBJ databases">
        <title>Evolutionary Origins and Diversification of the Mycorrhizal Mutualists.</title>
        <authorList>
            <consortium name="DOE Joint Genome Institute"/>
            <consortium name="Mycorrhizal Genomics Consortium"/>
            <person name="Kohler A."/>
            <person name="Kuo A."/>
            <person name="Nagy L.G."/>
            <person name="Floudas D."/>
            <person name="Copeland A."/>
            <person name="Barry K.W."/>
            <person name="Cichocki N."/>
            <person name="Veneault-Fourrey C."/>
            <person name="LaButti K."/>
            <person name="Lindquist E.A."/>
            <person name="Lipzen A."/>
            <person name="Lundell T."/>
            <person name="Morin E."/>
            <person name="Murat C."/>
            <person name="Riley R."/>
            <person name="Ohm R."/>
            <person name="Sun H."/>
            <person name="Tunlid A."/>
            <person name="Henrissat B."/>
            <person name="Grigoriev I.V."/>
            <person name="Hibbett D.S."/>
            <person name="Martin F."/>
        </authorList>
    </citation>
    <scope>NUCLEOTIDE SEQUENCE [LARGE SCALE GENOMIC DNA]</scope>
    <source>
        <strain evidence="9">F 1598</strain>
    </source>
</reference>
<name>A0A0C3B480_PILCF</name>
<dbReference type="HOGENOM" id="CLU_023205_0_3_1"/>
<evidence type="ECO:0000313" key="9">
    <source>
        <dbReference type="Proteomes" id="UP000054166"/>
    </source>
</evidence>
<feature type="active site" description="Proton donor" evidence="4">
    <location>
        <position position="51"/>
    </location>
</feature>
<reference evidence="8 9" key="1">
    <citation type="submission" date="2014-04" db="EMBL/GenBank/DDBJ databases">
        <authorList>
            <consortium name="DOE Joint Genome Institute"/>
            <person name="Kuo A."/>
            <person name="Tarkka M."/>
            <person name="Buscot F."/>
            <person name="Kohler A."/>
            <person name="Nagy L.G."/>
            <person name="Floudas D."/>
            <person name="Copeland A."/>
            <person name="Barry K.W."/>
            <person name="Cichocki N."/>
            <person name="Veneault-Fourrey C."/>
            <person name="LaButti K."/>
            <person name="Lindquist E.A."/>
            <person name="Lipzen A."/>
            <person name="Lundell T."/>
            <person name="Morin E."/>
            <person name="Murat C."/>
            <person name="Sun H."/>
            <person name="Tunlid A."/>
            <person name="Henrissat B."/>
            <person name="Grigoriev I.V."/>
            <person name="Hibbett D.S."/>
            <person name="Martin F."/>
            <person name="Nordberg H.P."/>
            <person name="Cantor M.N."/>
            <person name="Hua S.X."/>
        </authorList>
    </citation>
    <scope>NUCLEOTIDE SEQUENCE [LARGE SCALE GENOMIC DNA]</scope>
    <source>
        <strain evidence="8 9">F 1598</strain>
    </source>
</reference>
<feature type="site" description="Lowers pKa of active site Tyr" evidence="6">
    <location>
        <position position="76"/>
    </location>
</feature>
<evidence type="ECO:0000256" key="3">
    <source>
        <dbReference type="ARBA" id="ARBA00023002"/>
    </source>
</evidence>
<protein>
    <recommendedName>
        <fullName evidence="7">NADP-dependent oxidoreductase domain-containing protein</fullName>
    </recommendedName>
</protein>
<organism evidence="8 9">
    <name type="scientific">Piloderma croceum (strain F 1598)</name>
    <dbReference type="NCBI Taxonomy" id="765440"/>
    <lineage>
        <taxon>Eukaryota</taxon>
        <taxon>Fungi</taxon>
        <taxon>Dikarya</taxon>
        <taxon>Basidiomycota</taxon>
        <taxon>Agaricomycotina</taxon>
        <taxon>Agaricomycetes</taxon>
        <taxon>Agaricomycetidae</taxon>
        <taxon>Atheliales</taxon>
        <taxon>Atheliaceae</taxon>
        <taxon>Piloderma</taxon>
    </lineage>
</organism>
<evidence type="ECO:0000256" key="5">
    <source>
        <dbReference type="PIRSR" id="PIRSR000097-2"/>
    </source>
</evidence>
<comment type="similarity">
    <text evidence="1">Belongs to the aldo/keto reductase family.</text>
</comment>
<keyword evidence="3" id="KW-0560">Oxidoreductase</keyword>
<evidence type="ECO:0000313" key="8">
    <source>
        <dbReference type="EMBL" id="KIM81033.1"/>
    </source>
</evidence>